<feature type="domain" description="Signal transduction histidine kinase internal region" evidence="2">
    <location>
        <begin position="167"/>
        <end position="246"/>
    </location>
</feature>
<proteinExistence type="predicted"/>
<dbReference type="AlphaFoldDB" id="A0A6C0GQM8"/>
<dbReference type="SUPFAM" id="SSF55874">
    <property type="entry name" value="ATPase domain of HSP90 chaperone/DNA topoisomerase II/histidine kinase"/>
    <property type="match status" value="1"/>
</dbReference>
<name>A0A6C0GQM8_9BACT</name>
<dbReference type="InterPro" id="IPR050640">
    <property type="entry name" value="Bact_2-comp_sensor_kinase"/>
</dbReference>
<feature type="transmembrane region" description="Helical" evidence="1">
    <location>
        <begin position="50"/>
        <end position="71"/>
    </location>
</feature>
<keyword evidence="4" id="KW-1185">Reference proteome</keyword>
<evidence type="ECO:0000259" key="2">
    <source>
        <dbReference type="Pfam" id="PF06580"/>
    </source>
</evidence>
<sequence>MKLPFIHKTPGLLLQYIFASLLVLALSGFTHLSSVIIYDFGGKGKTYLMAWLSAFGNGLVVMIAVVVFRTWFKNLQHPFWKYLWLNLSMLFLNFGLNYVLFVVIISSRNIDGNIDPSPEGMRYLYSLHPLMVGSLMMYFFDREQNRTRKITEQEYQLLQLKELKTKAELEALQAKINPHFLYNSLNSIASLVHIDPERAEQMVMLLSKFFRYSTSVQHQYFHTMGEEIAMVTTYLEVEKVRFDERLNYEIRFTDENVQNSLIPRFLLQPLAENAIKHGISKVAQQGKIEIIISRQGEYVQIIIHDNGPAFPQQLTTSYGLQSTSDKLRMLCGEDARMEIINGAYKHLKITLKYQPALSPETAQLESVPVKNN</sequence>
<dbReference type="GO" id="GO:0000155">
    <property type="term" value="F:phosphorelay sensor kinase activity"/>
    <property type="evidence" value="ECO:0007669"/>
    <property type="project" value="InterPro"/>
</dbReference>
<dbReference type="Proteomes" id="UP000480178">
    <property type="component" value="Chromosome"/>
</dbReference>
<evidence type="ECO:0000256" key="1">
    <source>
        <dbReference type="SAM" id="Phobius"/>
    </source>
</evidence>
<reference evidence="3 4" key="1">
    <citation type="submission" date="2020-01" db="EMBL/GenBank/DDBJ databases">
        <authorList>
            <person name="Kim M.K."/>
        </authorList>
    </citation>
    <scope>NUCLEOTIDE SEQUENCE [LARGE SCALE GENOMIC DNA]</scope>
    <source>
        <strain evidence="3 4">172606-1</strain>
    </source>
</reference>
<protein>
    <submittedName>
        <fullName evidence="3">Histidine kinase</fullName>
    </submittedName>
</protein>
<feature type="transmembrane region" description="Helical" evidence="1">
    <location>
        <begin position="83"/>
        <end position="103"/>
    </location>
</feature>
<dbReference type="Pfam" id="PF06580">
    <property type="entry name" value="His_kinase"/>
    <property type="match status" value="1"/>
</dbReference>
<feature type="transmembrane region" description="Helical" evidence="1">
    <location>
        <begin position="123"/>
        <end position="140"/>
    </location>
</feature>
<dbReference type="Gene3D" id="3.30.565.10">
    <property type="entry name" value="Histidine kinase-like ATPase, C-terminal domain"/>
    <property type="match status" value="1"/>
</dbReference>
<dbReference type="InterPro" id="IPR036890">
    <property type="entry name" value="HATPase_C_sf"/>
</dbReference>
<evidence type="ECO:0000313" key="3">
    <source>
        <dbReference type="EMBL" id="QHT70376.1"/>
    </source>
</evidence>
<feature type="transmembrane region" description="Helical" evidence="1">
    <location>
        <begin position="12"/>
        <end position="38"/>
    </location>
</feature>
<keyword evidence="3" id="KW-0808">Transferase</keyword>
<gene>
    <name evidence="3" type="ORF">GXP67_28830</name>
</gene>
<keyword evidence="1" id="KW-0812">Transmembrane</keyword>
<dbReference type="InterPro" id="IPR010559">
    <property type="entry name" value="Sig_transdc_His_kin_internal"/>
</dbReference>
<dbReference type="GO" id="GO:0016020">
    <property type="term" value="C:membrane"/>
    <property type="evidence" value="ECO:0007669"/>
    <property type="project" value="InterPro"/>
</dbReference>
<dbReference type="PANTHER" id="PTHR34220:SF7">
    <property type="entry name" value="SENSOR HISTIDINE KINASE YPDA"/>
    <property type="match status" value="1"/>
</dbReference>
<organism evidence="3 4">
    <name type="scientific">Rhodocytophaga rosea</name>
    <dbReference type="NCBI Taxonomy" id="2704465"/>
    <lineage>
        <taxon>Bacteria</taxon>
        <taxon>Pseudomonadati</taxon>
        <taxon>Bacteroidota</taxon>
        <taxon>Cytophagia</taxon>
        <taxon>Cytophagales</taxon>
        <taxon>Rhodocytophagaceae</taxon>
        <taxon>Rhodocytophaga</taxon>
    </lineage>
</organism>
<dbReference type="PANTHER" id="PTHR34220">
    <property type="entry name" value="SENSOR HISTIDINE KINASE YPDA"/>
    <property type="match status" value="1"/>
</dbReference>
<dbReference type="EMBL" id="CP048222">
    <property type="protein sequence ID" value="QHT70376.1"/>
    <property type="molecule type" value="Genomic_DNA"/>
</dbReference>
<keyword evidence="1" id="KW-1133">Transmembrane helix</keyword>
<dbReference type="KEGG" id="rhoz:GXP67_28830"/>
<accession>A0A6C0GQM8</accession>
<evidence type="ECO:0000313" key="4">
    <source>
        <dbReference type="Proteomes" id="UP000480178"/>
    </source>
</evidence>
<dbReference type="RefSeq" id="WP_162446355.1">
    <property type="nucleotide sequence ID" value="NZ_CP048222.1"/>
</dbReference>
<keyword evidence="1" id="KW-0472">Membrane</keyword>
<keyword evidence="3" id="KW-0418">Kinase</keyword>